<comment type="caution">
    <text evidence="2">The sequence shown here is derived from an EMBL/GenBank/DDBJ whole genome shotgun (WGS) entry which is preliminary data.</text>
</comment>
<evidence type="ECO:0000256" key="1">
    <source>
        <dbReference type="SAM" id="Phobius"/>
    </source>
</evidence>
<organism evidence="2 3">
    <name type="scientific">Pseudodonghicola flavimaris</name>
    <dbReference type="NCBI Taxonomy" id="3050036"/>
    <lineage>
        <taxon>Bacteria</taxon>
        <taxon>Pseudomonadati</taxon>
        <taxon>Pseudomonadota</taxon>
        <taxon>Alphaproteobacteria</taxon>
        <taxon>Rhodobacterales</taxon>
        <taxon>Paracoccaceae</taxon>
        <taxon>Pseudodonghicola</taxon>
    </lineage>
</organism>
<proteinExistence type="predicted"/>
<reference evidence="2 3" key="1">
    <citation type="submission" date="2023-05" db="EMBL/GenBank/DDBJ databases">
        <title>Pseudodonghicola sp. nov.</title>
        <authorList>
            <person name="Huang J."/>
        </authorList>
    </citation>
    <scope>NUCLEOTIDE SEQUENCE [LARGE SCALE GENOMIC DNA]</scope>
    <source>
        <strain evidence="2 3">IC7</strain>
    </source>
</reference>
<feature type="transmembrane region" description="Helical" evidence="1">
    <location>
        <begin position="39"/>
        <end position="58"/>
    </location>
</feature>
<keyword evidence="1" id="KW-0472">Membrane</keyword>
<evidence type="ECO:0008006" key="4">
    <source>
        <dbReference type="Google" id="ProtNLM"/>
    </source>
</evidence>
<keyword evidence="1" id="KW-1133">Transmembrane helix</keyword>
<dbReference type="Proteomes" id="UP001243757">
    <property type="component" value="Unassembled WGS sequence"/>
</dbReference>
<dbReference type="RefSeq" id="WP_284480067.1">
    <property type="nucleotide sequence ID" value="NZ_JASNJD010000003.1"/>
</dbReference>
<protein>
    <recommendedName>
        <fullName evidence="4">DUF2244 domain-containing protein</fullName>
    </recommendedName>
</protein>
<feature type="transmembrane region" description="Helical" evidence="1">
    <location>
        <begin position="15"/>
        <end position="33"/>
    </location>
</feature>
<keyword evidence="1" id="KW-0812">Transmembrane</keyword>
<keyword evidence="3" id="KW-1185">Reference proteome</keyword>
<name>A0ABT7EY25_9RHOB</name>
<dbReference type="EMBL" id="JASNJD010000003">
    <property type="protein sequence ID" value="MDK3017252.1"/>
    <property type="molecule type" value="Genomic_DNA"/>
</dbReference>
<accession>A0ABT7EY25</accession>
<evidence type="ECO:0000313" key="3">
    <source>
        <dbReference type="Proteomes" id="UP001243757"/>
    </source>
</evidence>
<evidence type="ECO:0000313" key="2">
    <source>
        <dbReference type="EMBL" id="MDK3017252.1"/>
    </source>
</evidence>
<sequence>MSFIRPEVTAAAHRWREALTGVGVILLGLYWALRVGGLLGWIGWVLIPAGVGIALIGIQRARFRASGAGAGQGPGVVMITEGEITYMGPLSGGSVSIRDLERLVLDPGSSPTLWVLEEPGQPILHIPVNAEGAADLFDIFSTLPGLKTERMLAELNRASAHPVVIWERHSSRPLHQRLH</sequence>
<gene>
    <name evidence="2" type="ORF">QO033_06160</name>
</gene>